<dbReference type="Pfam" id="PF19673">
    <property type="entry name" value="DUF6176"/>
    <property type="match status" value="1"/>
</dbReference>
<protein>
    <recommendedName>
        <fullName evidence="3">NIPSNAP domain-containing protein</fullName>
    </recommendedName>
</protein>
<dbReference type="STRING" id="1385514.N782_05040"/>
<dbReference type="OrthoDB" id="3233233at2"/>
<accession>A0A0A2TC89</accession>
<organism evidence="1 2">
    <name type="scientific">Pontibacillus yanchengensis Y32</name>
    <dbReference type="NCBI Taxonomy" id="1385514"/>
    <lineage>
        <taxon>Bacteria</taxon>
        <taxon>Bacillati</taxon>
        <taxon>Bacillota</taxon>
        <taxon>Bacilli</taxon>
        <taxon>Bacillales</taxon>
        <taxon>Bacillaceae</taxon>
        <taxon>Pontibacillus</taxon>
    </lineage>
</organism>
<comment type="caution">
    <text evidence="1">The sequence shown here is derived from an EMBL/GenBank/DDBJ whole genome shotgun (WGS) entry which is preliminary data.</text>
</comment>
<evidence type="ECO:0000313" key="1">
    <source>
        <dbReference type="EMBL" id="KGP73417.1"/>
    </source>
</evidence>
<sequence>MKVELTRFKVKEGKSHKVDEWMKLLHDRMGEVLLTLGDEKMHVETIFRECLNGEEFLYWYSVQGEGGSDVEDSEHDIDRLHIEYWEECIDSSYKHKDLKTEVVMIQENIKNVILEGS</sequence>
<evidence type="ECO:0008006" key="3">
    <source>
        <dbReference type="Google" id="ProtNLM"/>
    </source>
</evidence>
<dbReference type="eggNOG" id="ENOG5032TKW">
    <property type="taxonomic scope" value="Bacteria"/>
</dbReference>
<dbReference type="EMBL" id="AVBF01000013">
    <property type="protein sequence ID" value="KGP73417.1"/>
    <property type="molecule type" value="Genomic_DNA"/>
</dbReference>
<keyword evidence="2" id="KW-1185">Reference proteome</keyword>
<reference evidence="1 2" key="1">
    <citation type="journal article" date="2015" name="Stand. Genomic Sci.">
        <title>High quality draft genome sequence of the moderately halophilic bacterium Pontibacillus yanchengensis Y32(T) and comparison among Pontibacillus genomes.</title>
        <authorList>
            <person name="Huang J."/>
            <person name="Qiao Z.X."/>
            <person name="Tang J.W."/>
            <person name="Wang G."/>
        </authorList>
    </citation>
    <scope>NUCLEOTIDE SEQUENCE [LARGE SCALE GENOMIC DNA]</scope>
    <source>
        <strain evidence="1 2">Y32</strain>
    </source>
</reference>
<gene>
    <name evidence="1" type="ORF">N782_05040</name>
</gene>
<name>A0A0A2TC89_9BACI</name>
<dbReference type="Proteomes" id="UP000030147">
    <property type="component" value="Unassembled WGS sequence"/>
</dbReference>
<dbReference type="AlphaFoldDB" id="A0A0A2TC89"/>
<dbReference type="InterPro" id="IPR046174">
    <property type="entry name" value="DUF6176"/>
</dbReference>
<evidence type="ECO:0000313" key="2">
    <source>
        <dbReference type="Proteomes" id="UP000030147"/>
    </source>
</evidence>
<dbReference type="RefSeq" id="WP_036817647.1">
    <property type="nucleotide sequence ID" value="NZ_AVBF01000013.1"/>
</dbReference>
<proteinExistence type="predicted"/>